<keyword evidence="5" id="KW-0560">Oxidoreductase</keyword>
<dbReference type="PANTHER" id="PTHR42852:SF6">
    <property type="entry name" value="THIOL:DISULFIDE INTERCHANGE PROTEIN DSBE"/>
    <property type="match status" value="1"/>
</dbReference>
<proteinExistence type="inferred from homology"/>
<accession>A0A846MMW6</accession>
<evidence type="ECO:0000259" key="8">
    <source>
        <dbReference type="PROSITE" id="PS51352"/>
    </source>
</evidence>
<keyword evidence="4" id="KW-0201">Cytochrome c-type biogenesis</keyword>
<keyword evidence="6" id="KW-1015">Disulfide bond</keyword>
<dbReference type="InterPro" id="IPR013766">
    <property type="entry name" value="Thioredoxin_domain"/>
</dbReference>
<keyword evidence="10" id="KW-1185">Reference proteome</keyword>
<dbReference type="InterPro" id="IPR017937">
    <property type="entry name" value="Thioredoxin_CS"/>
</dbReference>
<dbReference type="Gene3D" id="3.40.30.10">
    <property type="entry name" value="Glutaredoxin"/>
    <property type="match status" value="1"/>
</dbReference>
<comment type="caution">
    <text evidence="9">The sequence shown here is derived from an EMBL/GenBank/DDBJ whole genome shotgun (WGS) entry which is preliminary data.</text>
</comment>
<dbReference type="RefSeq" id="WP_243844124.1">
    <property type="nucleotide sequence ID" value="NZ_JAASRN010000001.1"/>
</dbReference>
<dbReference type="EMBL" id="JAASRN010000001">
    <property type="protein sequence ID" value="NIK72893.1"/>
    <property type="molecule type" value="Genomic_DNA"/>
</dbReference>
<dbReference type="AlphaFoldDB" id="A0A846MMW6"/>
<dbReference type="InterPro" id="IPR036249">
    <property type="entry name" value="Thioredoxin-like_sf"/>
</dbReference>
<evidence type="ECO:0000256" key="2">
    <source>
        <dbReference type="ARBA" id="ARBA00006926"/>
    </source>
</evidence>
<gene>
    <name evidence="9" type="ORF">FHS56_000379</name>
</gene>
<evidence type="ECO:0000256" key="7">
    <source>
        <dbReference type="ARBA" id="ARBA00023284"/>
    </source>
</evidence>
<dbReference type="InterPro" id="IPR050553">
    <property type="entry name" value="Thioredoxin_ResA/DsbE_sf"/>
</dbReference>
<dbReference type="InterPro" id="IPR000866">
    <property type="entry name" value="AhpC/TSA"/>
</dbReference>
<keyword evidence="7" id="KW-0676">Redox-active center</keyword>
<dbReference type="PROSITE" id="PS00194">
    <property type="entry name" value="THIOREDOXIN_1"/>
    <property type="match status" value="1"/>
</dbReference>
<protein>
    <submittedName>
        <fullName evidence="9">Peroxiredoxin</fullName>
    </submittedName>
</protein>
<dbReference type="PANTHER" id="PTHR42852">
    <property type="entry name" value="THIOL:DISULFIDE INTERCHANGE PROTEIN DSBE"/>
    <property type="match status" value="1"/>
</dbReference>
<dbReference type="GO" id="GO:0004601">
    <property type="term" value="F:peroxidase activity"/>
    <property type="evidence" value="ECO:0007669"/>
    <property type="project" value="UniProtKB-KW"/>
</dbReference>
<dbReference type="PROSITE" id="PS51352">
    <property type="entry name" value="THIOREDOXIN_2"/>
    <property type="match status" value="1"/>
</dbReference>
<dbReference type="Proteomes" id="UP000537126">
    <property type="component" value="Unassembled WGS sequence"/>
</dbReference>
<evidence type="ECO:0000256" key="1">
    <source>
        <dbReference type="ARBA" id="ARBA00004196"/>
    </source>
</evidence>
<dbReference type="GO" id="GO:0006979">
    <property type="term" value="P:response to oxidative stress"/>
    <property type="evidence" value="ECO:0007669"/>
    <property type="project" value="InterPro"/>
</dbReference>
<sequence>MLSNIKPIALYILLGSVAACSSKEGAEAPNKVQITGKVITGRSQDTLRRVILDVVKNNEYKAVDTADIDKEGYFAFDVERVEDFGRLRFENSATIPVYIDSSLHLEKIDPYAPIVSYSIKGASKVNREIALFLDILREFNVANDSLSKAYIEAEQAGDEARKMVLEEIFRESYFTSVNKTKELINTLVPSVSVIYAASLLNMADDALFLKELAEKIKKAYQDKPMPSATKRFVEYMSQVILPEEMSSGGPEIGSTAPDFTLPQPDGNLLSLSQLKGKYVLVDFWASWCGPCRKENPQVVSLYQKYKGKGFEILGVSLDDKREAWLQAIEKDGLGWRHVSDLKGWQNEAAQLYGVNAIPMTYLLDPNGTIIAKGLRGPSLEAKLEELFGKK</sequence>
<evidence type="ECO:0000256" key="6">
    <source>
        <dbReference type="ARBA" id="ARBA00023157"/>
    </source>
</evidence>
<dbReference type="PROSITE" id="PS51355">
    <property type="entry name" value="GLUTATHIONE_PEROXID_3"/>
    <property type="match status" value="1"/>
</dbReference>
<evidence type="ECO:0000256" key="4">
    <source>
        <dbReference type="ARBA" id="ARBA00022748"/>
    </source>
</evidence>
<dbReference type="GO" id="GO:0030313">
    <property type="term" value="C:cell envelope"/>
    <property type="evidence" value="ECO:0007669"/>
    <property type="project" value="UniProtKB-SubCell"/>
</dbReference>
<dbReference type="Pfam" id="PF00578">
    <property type="entry name" value="AhpC-TSA"/>
    <property type="match status" value="1"/>
</dbReference>
<feature type="domain" description="Thioredoxin" evidence="8">
    <location>
        <begin position="250"/>
        <end position="390"/>
    </location>
</feature>
<organism evidence="9 10">
    <name type="scientific">Thermonema lapsum</name>
    <dbReference type="NCBI Taxonomy" id="28195"/>
    <lineage>
        <taxon>Bacteria</taxon>
        <taxon>Pseudomonadati</taxon>
        <taxon>Bacteroidota</taxon>
        <taxon>Cytophagia</taxon>
        <taxon>Cytophagales</taxon>
        <taxon>Thermonemataceae</taxon>
        <taxon>Thermonema</taxon>
    </lineage>
</organism>
<evidence type="ECO:0000256" key="5">
    <source>
        <dbReference type="ARBA" id="ARBA00023002"/>
    </source>
</evidence>
<dbReference type="CDD" id="cd02966">
    <property type="entry name" value="TlpA_like_family"/>
    <property type="match status" value="1"/>
</dbReference>
<comment type="similarity">
    <text evidence="2">Belongs to the glutathione peroxidase family.</text>
</comment>
<evidence type="ECO:0000313" key="9">
    <source>
        <dbReference type="EMBL" id="NIK72893.1"/>
    </source>
</evidence>
<dbReference type="InterPro" id="IPR000889">
    <property type="entry name" value="Glutathione_peroxidase"/>
</dbReference>
<evidence type="ECO:0000256" key="3">
    <source>
        <dbReference type="ARBA" id="ARBA00022559"/>
    </source>
</evidence>
<dbReference type="PROSITE" id="PS51257">
    <property type="entry name" value="PROKAR_LIPOPROTEIN"/>
    <property type="match status" value="1"/>
</dbReference>
<dbReference type="GO" id="GO:0017004">
    <property type="term" value="P:cytochrome complex assembly"/>
    <property type="evidence" value="ECO:0007669"/>
    <property type="project" value="UniProtKB-KW"/>
</dbReference>
<comment type="subcellular location">
    <subcellularLocation>
        <location evidence="1">Cell envelope</location>
    </subcellularLocation>
</comment>
<reference evidence="9 10" key="1">
    <citation type="submission" date="2020-03" db="EMBL/GenBank/DDBJ databases">
        <title>Genomic Encyclopedia of Type Strains, Phase IV (KMG-IV): sequencing the most valuable type-strain genomes for metagenomic binning, comparative biology and taxonomic classification.</title>
        <authorList>
            <person name="Goeker M."/>
        </authorList>
    </citation>
    <scope>NUCLEOTIDE SEQUENCE [LARGE SCALE GENOMIC DNA]</scope>
    <source>
        <strain evidence="9 10">DSM 5718</strain>
    </source>
</reference>
<name>A0A846MMW6_9BACT</name>
<dbReference type="SUPFAM" id="SSF52833">
    <property type="entry name" value="Thioredoxin-like"/>
    <property type="match status" value="1"/>
</dbReference>
<evidence type="ECO:0000313" key="10">
    <source>
        <dbReference type="Proteomes" id="UP000537126"/>
    </source>
</evidence>
<keyword evidence="3" id="KW-0575">Peroxidase</keyword>